<accession>A0A124F2Z4</accession>
<dbReference type="Pfam" id="PF10709">
    <property type="entry name" value="DUF2511"/>
    <property type="match status" value="1"/>
</dbReference>
<organism evidence="2 3">
    <name type="scientific">Chryseobacterium aquaticum subsp. greenlandense</name>
    <dbReference type="NCBI Taxonomy" id="345663"/>
    <lineage>
        <taxon>Bacteria</taxon>
        <taxon>Pseudomonadati</taxon>
        <taxon>Bacteroidota</taxon>
        <taxon>Flavobacteriia</taxon>
        <taxon>Flavobacteriales</taxon>
        <taxon>Weeksellaceae</taxon>
        <taxon>Chryseobacterium group</taxon>
        <taxon>Chryseobacterium</taxon>
    </lineage>
</organism>
<comment type="caution">
    <text evidence="2">The sequence shown here is derived from an EMBL/GenBank/DDBJ whole genome shotgun (WGS) entry which is preliminary data.</text>
</comment>
<gene>
    <name evidence="2" type="ORF">AR686_07265</name>
</gene>
<dbReference type="PROSITE" id="PS51257">
    <property type="entry name" value="PROKAR_LIPOPROTEIN"/>
    <property type="match status" value="1"/>
</dbReference>
<dbReference type="EMBL" id="LMAI01000004">
    <property type="protein sequence ID" value="KUJ56354.1"/>
    <property type="molecule type" value="Genomic_DNA"/>
</dbReference>
<sequence length="114" mass="13027">MKKIFYFGMLLFFFSCSNSKPEATLTFTRDTYVGEWPFSVDEIEVFCSGYKEIYCRTKNGKTYALNGSAKGASENNPAINSIDEIWLDDPKWAGLKIAYSDFIKEGLQLCEDKK</sequence>
<dbReference type="AlphaFoldDB" id="A0A124F2Z4"/>
<evidence type="ECO:0000256" key="1">
    <source>
        <dbReference type="SAM" id="SignalP"/>
    </source>
</evidence>
<feature type="chain" id="PRO_5007171540" description="DUF2511 domain-containing protein" evidence="1">
    <location>
        <begin position="20"/>
        <end position="114"/>
    </location>
</feature>
<proteinExistence type="predicted"/>
<evidence type="ECO:0000313" key="3">
    <source>
        <dbReference type="Proteomes" id="UP000054388"/>
    </source>
</evidence>
<evidence type="ECO:0008006" key="4">
    <source>
        <dbReference type="Google" id="ProtNLM"/>
    </source>
</evidence>
<keyword evidence="1" id="KW-0732">Signal</keyword>
<protein>
    <recommendedName>
        <fullName evidence="4">DUF2511 domain-containing protein</fullName>
    </recommendedName>
</protein>
<reference evidence="2 3" key="1">
    <citation type="submission" date="2015-10" db="EMBL/GenBank/DDBJ databases">
        <title>Genome sequence of Chryseobacterium greenlandense.</title>
        <authorList>
            <person name="Newman J."/>
            <person name="Fischer K."/>
            <person name="Miller J."/>
        </authorList>
    </citation>
    <scope>NUCLEOTIDE SEQUENCE [LARGE SCALE GENOMIC DNA]</scope>
    <source>
        <strain evidence="2 3">UMB34</strain>
    </source>
</reference>
<name>A0A124F2Z4_9FLAO</name>
<evidence type="ECO:0000313" key="2">
    <source>
        <dbReference type="EMBL" id="KUJ56354.1"/>
    </source>
</evidence>
<dbReference type="Proteomes" id="UP000054388">
    <property type="component" value="Unassembled WGS sequence"/>
</dbReference>
<dbReference type="InterPro" id="IPR019648">
    <property type="entry name" value="YebY"/>
</dbReference>
<dbReference type="RefSeq" id="WP_050379455.1">
    <property type="nucleotide sequence ID" value="NZ_LMAI01000004.1"/>
</dbReference>
<feature type="signal peptide" evidence="1">
    <location>
        <begin position="1"/>
        <end position="19"/>
    </location>
</feature>